<reference evidence="2" key="1">
    <citation type="submission" date="2023-10" db="EMBL/GenBank/DDBJ databases">
        <authorList>
            <person name="Chen Y."/>
            <person name="Shah S."/>
            <person name="Dougan E. K."/>
            <person name="Thang M."/>
            <person name="Chan C."/>
        </authorList>
    </citation>
    <scope>NUCLEOTIDE SEQUENCE [LARGE SCALE GENOMIC DNA]</scope>
</reference>
<feature type="region of interest" description="Disordered" evidence="1">
    <location>
        <begin position="234"/>
        <end position="270"/>
    </location>
</feature>
<evidence type="ECO:0000313" key="3">
    <source>
        <dbReference type="Proteomes" id="UP001189429"/>
    </source>
</evidence>
<feature type="compositionally biased region" description="Low complexity" evidence="1">
    <location>
        <begin position="17"/>
        <end position="30"/>
    </location>
</feature>
<organism evidence="2 3">
    <name type="scientific">Prorocentrum cordatum</name>
    <dbReference type="NCBI Taxonomy" id="2364126"/>
    <lineage>
        <taxon>Eukaryota</taxon>
        <taxon>Sar</taxon>
        <taxon>Alveolata</taxon>
        <taxon>Dinophyceae</taxon>
        <taxon>Prorocentrales</taxon>
        <taxon>Prorocentraceae</taxon>
        <taxon>Prorocentrum</taxon>
    </lineage>
</organism>
<comment type="caution">
    <text evidence="2">The sequence shown here is derived from an EMBL/GenBank/DDBJ whole genome shotgun (WGS) entry which is preliminary data.</text>
</comment>
<proteinExistence type="predicted"/>
<name>A0ABN9WGC7_9DINO</name>
<dbReference type="Proteomes" id="UP001189429">
    <property type="component" value="Unassembled WGS sequence"/>
</dbReference>
<dbReference type="EMBL" id="CAUYUJ010018521">
    <property type="protein sequence ID" value="CAK0884257.1"/>
    <property type="molecule type" value="Genomic_DNA"/>
</dbReference>
<feature type="region of interest" description="Disordered" evidence="1">
    <location>
        <begin position="128"/>
        <end position="150"/>
    </location>
</feature>
<accession>A0ABN9WGC7</accession>
<evidence type="ECO:0000256" key="1">
    <source>
        <dbReference type="SAM" id="MobiDB-lite"/>
    </source>
</evidence>
<feature type="region of interest" description="Disordered" evidence="1">
    <location>
        <begin position="1"/>
        <end position="34"/>
    </location>
</feature>
<protein>
    <submittedName>
        <fullName evidence="2">Uncharacterized protein</fullName>
    </submittedName>
</protein>
<evidence type="ECO:0000313" key="2">
    <source>
        <dbReference type="EMBL" id="CAK0884257.1"/>
    </source>
</evidence>
<gene>
    <name evidence="2" type="ORF">PCOR1329_LOCUS66249</name>
</gene>
<keyword evidence="3" id="KW-1185">Reference proteome</keyword>
<feature type="region of interest" description="Disordered" evidence="1">
    <location>
        <begin position="298"/>
        <end position="327"/>
    </location>
</feature>
<sequence length="327" mass="34512">MSRGVRSGEVSDVEVTAGGAPAGGALSSSRASRRSRARVSADRLVQRLSGKLDQLAAQAHLAEEALALIVGNSEVWARLRAVVLAVVALVRGEEPQWLDVLRRNVALHAGAEDIDVEHASATQLRRAQYGPRLEERRRSPSRQAARVRAEAPEFVPRAPASIVGSNCTRGCALYSSCRWTELPTTSAIVLQSPTAAWGVFSGSAARGAPAPPSEAREGEVLVLAVKLLARRVHPPAADGSEGGGAALPRESEAQLTEQMDEVKPNSSVLPASSCEDHLMLTESEWNAEVGGLLSKAQTDEPLDKLAPAAAHRHGHVDGIARVSSPSQ</sequence>